<evidence type="ECO:0000313" key="1">
    <source>
        <dbReference type="EMBL" id="MFD0890782.1"/>
    </source>
</evidence>
<comment type="caution">
    <text evidence="1">The sequence shown here is derived from an EMBL/GenBank/DDBJ whole genome shotgun (WGS) entry which is preliminary data.</text>
</comment>
<feature type="non-terminal residue" evidence="1">
    <location>
        <position position="268"/>
    </location>
</feature>
<feature type="non-terminal residue" evidence="1">
    <location>
        <position position="1"/>
    </location>
</feature>
<gene>
    <name evidence="1" type="ORF">ACFQ08_40070</name>
</gene>
<dbReference type="Proteomes" id="UP001597024">
    <property type="component" value="Unassembled WGS sequence"/>
</dbReference>
<protein>
    <submittedName>
        <fullName evidence="1">Uncharacterized protein</fullName>
    </submittedName>
</protein>
<sequence>PQANARAVDETVAGAAALLLTGQPVCVVNGEEVPLVDRLLFFDAVTSLLPYGFRAKMTASTWTNSASRHRIRLSFARHAPAGAHPVSWGRGAEIPEGQDVARVYRDALLGGDRLAVLTARFARDTRPRSMTVDNLSTVLPVLGELGLLFELPDISDISSLEEWLASGDDVLTACADALEQGRLDMLPQHLVQLNVLAARAREEGEQERHRQIIGSRRLLVPDHTLDQTIQERLYDALLSLAYGPRLTVDGLDRIVRDAGRRIPPPLVA</sequence>
<keyword evidence="2" id="KW-1185">Reference proteome</keyword>
<evidence type="ECO:0000313" key="2">
    <source>
        <dbReference type="Proteomes" id="UP001597024"/>
    </source>
</evidence>
<organism evidence="1 2">
    <name type="scientific">Streptosporangium algeriense</name>
    <dbReference type="NCBI Taxonomy" id="1682748"/>
    <lineage>
        <taxon>Bacteria</taxon>
        <taxon>Bacillati</taxon>
        <taxon>Actinomycetota</taxon>
        <taxon>Actinomycetes</taxon>
        <taxon>Streptosporangiales</taxon>
        <taxon>Streptosporangiaceae</taxon>
        <taxon>Streptosporangium</taxon>
    </lineage>
</organism>
<proteinExistence type="predicted"/>
<dbReference type="EMBL" id="JBHTHX010002676">
    <property type="protein sequence ID" value="MFD0890782.1"/>
    <property type="molecule type" value="Genomic_DNA"/>
</dbReference>
<reference evidence="2" key="1">
    <citation type="journal article" date="2019" name="Int. J. Syst. Evol. Microbiol.">
        <title>The Global Catalogue of Microorganisms (GCM) 10K type strain sequencing project: providing services to taxonomists for standard genome sequencing and annotation.</title>
        <authorList>
            <consortium name="The Broad Institute Genomics Platform"/>
            <consortium name="The Broad Institute Genome Sequencing Center for Infectious Disease"/>
            <person name="Wu L."/>
            <person name="Ma J."/>
        </authorList>
    </citation>
    <scope>NUCLEOTIDE SEQUENCE [LARGE SCALE GENOMIC DNA]</scope>
    <source>
        <strain evidence="2">CCUG 62974</strain>
    </source>
</reference>
<name>A0ABW3E6V4_9ACTN</name>
<accession>A0ABW3E6V4</accession>